<dbReference type="EMBL" id="CP022278">
    <property type="protein sequence ID" value="ASK27998.1"/>
    <property type="molecule type" value="Genomic_DNA"/>
</dbReference>
<dbReference type="InterPro" id="IPR036271">
    <property type="entry name" value="Tet_transcr_reg_TetR-rel_C_sf"/>
</dbReference>
<proteinExistence type="predicted"/>
<dbReference type="KEGG" id="nei:BG910_09895"/>
<name>A0A220S3M0_9NEIS</name>
<dbReference type="Proteomes" id="UP000198238">
    <property type="component" value="Chromosome"/>
</dbReference>
<dbReference type="PRINTS" id="PR00455">
    <property type="entry name" value="HTHTETR"/>
</dbReference>
<organism evidence="4 5">
    <name type="scientific">Neisseria chenwenguii</name>
    <dbReference type="NCBI Taxonomy" id="1853278"/>
    <lineage>
        <taxon>Bacteria</taxon>
        <taxon>Pseudomonadati</taxon>
        <taxon>Pseudomonadota</taxon>
        <taxon>Betaproteobacteria</taxon>
        <taxon>Neisseriales</taxon>
        <taxon>Neisseriaceae</taxon>
        <taxon>Neisseria</taxon>
    </lineage>
</organism>
<accession>A0A220S3M0</accession>
<dbReference type="OrthoDB" id="116240at2"/>
<reference evidence="4 5" key="1">
    <citation type="submission" date="2017-06" db="EMBL/GenBank/DDBJ databases">
        <title>Neisseria chenwenguii sp. nov., isolated from the intestinal contents of Tibetan Plateau Pika in Yushu, Qinghai Province, China.</title>
        <authorList>
            <person name="Zhang G."/>
        </authorList>
    </citation>
    <scope>NUCLEOTIDE SEQUENCE [LARGE SCALE GENOMIC DNA]</scope>
    <source>
        <strain evidence="4 5">10023</strain>
    </source>
</reference>
<keyword evidence="2" id="KW-0238">DNA-binding</keyword>
<sequence length="184" mass="19985">MDTKQQIVERSYRLFARSGFHACGVEWLAQNAGTTKRTLYSHFGSKDGLIAAALDYRHQDFIGQLQAALEARPPAETAAAYLDFLNGWIRSPEFAGCLFINACAEYAASADAPHRQAAAHKQAVRTLLRERFQTAGFPRAAEMAELLYLGGEGLIVSAQTQGVADTETHSRLLAQAVATLAEAV</sequence>
<dbReference type="Gene3D" id="1.10.357.10">
    <property type="entry name" value="Tetracycline Repressor, domain 2"/>
    <property type="match status" value="1"/>
</dbReference>
<dbReference type="Pfam" id="PF00440">
    <property type="entry name" value="TetR_N"/>
    <property type="match status" value="1"/>
</dbReference>
<dbReference type="InterPro" id="IPR009057">
    <property type="entry name" value="Homeodomain-like_sf"/>
</dbReference>
<gene>
    <name evidence="4" type="ORF">BG910_09895</name>
</gene>
<dbReference type="RefSeq" id="WP_089036690.1">
    <property type="nucleotide sequence ID" value="NZ_CP022278.1"/>
</dbReference>
<keyword evidence="5" id="KW-1185">Reference proteome</keyword>
<evidence type="ECO:0000256" key="1">
    <source>
        <dbReference type="ARBA" id="ARBA00023015"/>
    </source>
</evidence>
<dbReference type="GO" id="GO:0003677">
    <property type="term" value="F:DNA binding"/>
    <property type="evidence" value="ECO:0007669"/>
    <property type="project" value="UniProtKB-UniRule"/>
</dbReference>
<evidence type="ECO:0000256" key="3">
    <source>
        <dbReference type="ARBA" id="ARBA00023163"/>
    </source>
</evidence>
<evidence type="ECO:0000313" key="5">
    <source>
        <dbReference type="Proteomes" id="UP000198238"/>
    </source>
</evidence>
<evidence type="ECO:0000256" key="2">
    <source>
        <dbReference type="ARBA" id="ARBA00023125"/>
    </source>
</evidence>
<dbReference type="PANTHER" id="PTHR47506:SF1">
    <property type="entry name" value="HTH-TYPE TRANSCRIPTIONAL REGULATOR YJDC"/>
    <property type="match status" value="1"/>
</dbReference>
<dbReference type="PANTHER" id="PTHR47506">
    <property type="entry name" value="TRANSCRIPTIONAL REGULATORY PROTEIN"/>
    <property type="match status" value="1"/>
</dbReference>
<protein>
    <submittedName>
        <fullName evidence="4">TetR family transcriptional regulator</fullName>
    </submittedName>
</protein>
<dbReference type="SUPFAM" id="SSF46689">
    <property type="entry name" value="Homeodomain-like"/>
    <property type="match status" value="1"/>
</dbReference>
<evidence type="ECO:0000313" key="4">
    <source>
        <dbReference type="EMBL" id="ASK27998.1"/>
    </source>
</evidence>
<keyword evidence="3" id="KW-0804">Transcription</keyword>
<dbReference type="InterPro" id="IPR001647">
    <property type="entry name" value="HTH_TetR"/>
</dbReference>
<dbReference type="AlphaFoldDB" id="A0A220S3M0"/>
<dbReference type="SUPFAM" id="SSF48498">
    <property type="entry name" value="Tetracyclin repressor-like, C-terminal domain"/>
    <property type="match status" value="1"/>
</dbReference>
<dbReference type="PROSITE" id="PS50977">
    <property type="entry name" value="HTH_TETR_2"/>
    <property type="match status" value="1"/>
</dbReference>
<keyword evidence="1" id="KW-0805">Transcription regulation</keyword>